<proteinExistence type="predicted"/>
<accession>A0A212A853</accession>
<dbReference type="Proteomes" id="UP000196878">
    <property type="component" value="Unassembled WGS sequence"/>
</dbReference>
<keyword evidence="2" id="KW-0732">Signal</keyword>
<dbReference type="PROSITE" id="PS51257">
    <property type="entry name" value="PROKAR_LIPOPROTEIN"/>
    <property type="match status" value="1"/>
</dbReference>
<dbReference type="AlphaFoldDB" id="A0A212A853"/>
<reference evidence="3 4" key="1">
    <citation type="submission" date="2016-12" db="EMBL/GenBank/DDBJ databases">
        <title>Comparison of Traditional DNA-DNA Hybridization with In Silico Genomic Analysis.</title>
        <authorList>
            <person name="Nicholson A.C."/>
            <person name="Humrighouse B.W."/>
            <person name="Graziano J."/>
            <person name="Lasker B."/>
            <person name="Whitney A.M."/>
            <person name="Mcquiston J.R."/>
        </authorList>
    </citation>
    <scope>NUCLEOTIDE SEQUENCE [LARGE SCALE GENOMIC DNA]</scope>
    <source>
        <strain evidence="3 4">H2240</strain>
    </source>
</reference>
<dbReference type="OrthoDB" id="7951357at2"/>
<evidence type="ECO:0000313" key="4">
    <source>
        <dbReference type="Proteomes" id="UP000196878"/>
    </source>
</evidence>
<gene>
    <name evidence="3" type="ORF">CDV49_16305</name>
</gene>
<name>A0A212A853_9RHOB</name>
<feature type="chain" id="PRO_5013052635" description="Excalibur calcium-binding domain-containing protein" evidence="2">
    <location>
        <begin position="19"/>
        <end position="204"/>
    </location>
</feature>
<evidence type="ECO:0000256" key="2">
    <source>
        <dbReference type="SAM" id="SignalP"/>
    </source>
</evidence>
<evidence type="ECO:0000256" key="1">
    <source>
        <dbReference type="SAM" id="MobiDB-lite"/>
    </source>
</evidence>
<comment type="caution">
    <text evidence="3">The sequence shown here is derived from an EMBL/GenBank/DDBJ whole genome shotgun (WGS) entry which is preliminary data.</text>
</comment>
<evidence type="ECO:0008006" key="5">
    <source>
        <dbReference type="Google" id="ProtNLM"/>
    </source>
</evidence>
<dbReference type="EMBL" id="NIPW01000034">
    <property type="protein sequence ID" value="OWJ75843.1"/>
    <property type="molecule type" value="Genomic_DNA"/>
</dbReference>
<organism evidence="3 4">
    <name type="scientific">Haematobacter genomosp. 1</name>
    <dbReference type="NCBI Taxonomy" id="366618"/>
    <lineage>
        <taxon>Bacteria</taxon>
        <taxon>Pseudomonadati</taxon>
        <taxon>Pseudomonadota</taxon>
        <taxon>Alphaproteobacteria</taxon>
        <taxon>Rhodobacterales</taxon>
        <taxon>Paracoccaceae</taxon>
        <taxon>Haematobacter</taxon>
    </lineage>
</organism>
<feature type="signal peptide" evidence="2">
    <location>
        <begin position="1"/>
        <end position="18"/>
    </location>
</feature>
<evidence type="ECO:0000313" key="3">
    <source>
        <dbReference type="EMBL" id="OWJ75843.1"/>
    </source>
</evidence>
<sequence>MGCPMRLTFAVLALSALAACSSEGSYQEYMHMREGGAAGAAPASAIGGPSVSSSTLGAPAATYGDTAPAQERAAVFTGISDEQSFAAVRSRETIESDKARIEANARSYQQVAAVPLPQRTNTGPNIVAYALQTTNNVGEQRYSRVNPFRGNMNASACARYASPDLAQQAFLEAGGPENDRRSLDPDGDGFACDWDPTPFRNAMR</sequence>
<feature type="region of interest" description="Disordered" evidence="1">
    <location>
        <begin position="174"/>
        <end position="204"/>
    </location>
</feature>
<keyword evidence="4" id="KW-1185">Reference proteome</keyword>
<protein>
    <recommendedName>
        <fullName evidence="5">Excalibur calcium-binding domain-containing protein</fullName>
    </recommendedName>
</protein>